<dbReference type="Gene3D" id="3.30.470.20">
    <property type="entry name" value="ATP-grasp fold, B domain"/>
    <property type="match status" value="1"/>
</dbReference>
<evidence type="ECO:0000313" key="3">
    <source>
        <dbReference type="EMBL" id="MCA9392125.1"/>
    </source>
</evidence>
<sequence length="448" mass="50660">MKNATPIFFIVNDPLRAVGLEKKYPNLHIVCIDYNEIVDWLVNDGVKVFCLEKELGTQNEMFRNTRDLLTRDEVVDYILTNSNDVVGLVFFKPMIGIEDALSRTVLSSKRQVKLLHPDSKLASKLENKIFFHELLEKHRIKHPRSFIKSLSSVSHDEVIGKFPNGYVIQFARGWFGNATYFITAKDELVSLQKDNRDRIVKISEYVPSTVLTNNIVVAKSQTYQTYPFLQITDQSGELSRYRGSTVGNHWVGADAMPFNNPLAVVEEVRNLTEMLGEVLRSQGYSGFAGLDFLVSEEDEVFVQEINPRFTASAEMITQMEMARFGNSLQSLHFGLFGFNVSQKDPNPATFFEALSGVRVVARNTGTEELVIGTKFDNGVYSLSSESFDHVRAGYDVASLADKEAIIYTASKNRRVNTDQEIIQLQSLTLTKDEALQQVKKIKKELTHS</sequence>
<reference evidence="3" key="1">
    <citation type="submission" date="2020-04" db="EMBL/GenBank/DDBJ databases">
        <authorList>
            <person name="Zhang T."/>
        </authorList>
    </citation>
    <scope>NUCLEOTIDE SEQUENCE</scope>
    <source>
        <strain evidence="3">HKST-UBA03</strain>
    </source>
</reference>
<dbReference type="Pfam" id="PF02655">
    <property type="entry name" value="ATP-grasp_3"/>
    <property type="match status" value="1"/>
</dbReference>
<evidence type="ECO:0000259" key="2">
    <source>
        <dbReference type="PROSITE" id="PS50975"/>
    </source>
</evidence>
<keyword evidence="1" id="KW-0067">ATP-binding</keyword>
<evidence type="ECO:0000256" key="1">
    <source>
        <dbReference type="PROSITE-ProRule" id="PRU00409"/>
    </source>
</evidence>
<dbReference type="AlphaFoldDB" id="A0A955RS19"/>
<dbReference type="SUPFAM" id="SSF56059">
    <property type="entry name" value="Glutathione synthetase ATP-binding domain-like"/>
    <property type="match status" value="1"/>
</dbReference>
<dbReference type="InterPro" id="IPR003806">
    <property type="entry name" value="ATP-grasp_PylC-type"/>
</dbReference>
<dbReference type="GO" id="GO:0005524">
    <property type="term" value="F:ATP binding"/>
    <property type="evidence" value="ECO:0007669"/>
    <property type="project" value="UniProtKB-UniRule"/>
</dbReference>
<proteinExistence type="predicted"/>
<dbReference type="Proteomes" id="UP000751518">
    <property type="component" value="Unassembled WGS sequence"/>
</dbReference>
<dbReference type="EMBL" id="JAGQKZ010000021">
    <property type="protein sequence ID" value="MCA9392125.1"/>
    <property type="molecule type" value="Genomic_DNA"/>
</dbReference>
<accession>A0A955RS19</accession>
<dbReference type="InterPro" id="IPR011761">
    <property type="entry name" value="ATP-grasp"/>
</dbReference>
<comment type="caution">
    <text evidence="3">The sequence shown here is derived from an EMBL/GenBank/DDBJ whole genome shotgun (WGS) entry which is preliminary data.</text>
</comment>
<gene>
    <name evidence="3" type="ORF">KC614_02890</name>
</gene>
<evidence type="ECO:0000313" key="4">
    <source>
        <dbReference type="Proteomes" id="UP000751518"/>
    </source>
</evidence>
<reference evidence="3" key="2">
    <citation type="journal article" date="2021" name="Microbiome">
        <title>Successional dynamics and alternative stable states in a saline activated sludge microbial community over 9 years.</title>
        <authorList>
            <person name="Wang Y."/>
            <person name="Ye J."/>
            <person name="Ju F."/>
            <person name="Liu L."/>
            <person name="Boyd J.A."/>
            <person name="Deng Y."/>
            <person name="Parks D.H."/>
            <person name="Jiang X."/>
            <person name="Yin X."/>
            <person name="Woodcroft B.J."/>
            <person name="Tyson G.W."/>
            <person name="Hugenholtz P."/>
            <person name="Polz M.F."/>
            <person name="Zhang T."/>
        </authorList>
    </citation>
    <scope>NUCLEOTIDE SEQUENCE</scope>
    <source>
        <strain evidence="3">HKST-UBA03</strain>
    </source>
</reference>
<dbReference type="PROSITE" id="PS50975">
    <property type="entry name" value="ATP_GRASP"/>
    <property type="match status" value="1"/>
</dbReference>
<feature type="domain" description="ATP-grasp" evidence="2">
    <location>
        <begin position="132"/>
        <end position="337"/>
    </location>
</feature>
<dbReference type="GO" id="GO:0046872">
    <property type="term" value="F:metal ion binding"/>
    <property type="evidence" value="ECO:0007669"/>
    <property type="project" value="InterPro"/>
</dbReference>
<name>A0A955RS19_UNCKA</name>
<protein>
    <submittedName>
        <fullName evidence="3">ATP-grasp domain-containing protein</fullName>
    </submittedName>
</protein>
<keyword evidence="1" id="KW-0547">Nucleotide-binding</keyword>
<organism evidence="3 4">
    <name type="scientific">candidate division WWE3 bacterium</name>
    <dbReference type="NCBI Taxonomy" id="2053526"/>
    <lineage>
        <taxon>Bacteria</taxon>
        <taxon>Katanobacteria</taxon>
    </lineage>
</organism>